<dbReference type="OrthoDB" id="2588159at2759"/>
<dbReference type="PANTHER" id="PTHR36848">
    <property type="entry name" value="DNA-BINDING PROTEIN (PUTATIVE SECRETED PROTEIN)-RELATED"/>
    <property type="match status" value="1"/>
</dbReference>
<dbReference type="GeneID" id="81380511"/>
<reference evidence="2" key="2">
    <citation type="journal article" date="2023" name="IMA Fungus">
        <title>Comparative genomic study of the Penicillium genus elucidates a diverse pangenome and 15 lateral gene transfer events.</title>
        <authorList>
            <person name="Petersen C."/>
            <person name="Sorensen T."/>
            <person name="Nielsen M.R."/>
            <person name="Sondergaard T.E."/>
            <person name="Sorensen J.L."/>
            <person name="Fitzpatrick D.A."/>
            <person name="Frisvad J.C."/>
            <person name="Nielsen K.L."/>
        </authorList>
    </citation>
    <scope>NUCLEOTIDE SEQUENCE</scope>
    <source>
        <strain evidence="2">IBT 23319</strain>
    </source>
</reference>
<keyword evidence="3" id="KW-1185">Reference proteome</keyword>
<evidence type="ECO:0000313" key="2">
    <source>
        <dbReference type="EMBL" id="KAJ5240833.1"/>
    </source>
</evidence>
<dbReference type="InterPro" id="IPR008979">
    <property type="entry name" value="Galactose-bd-like_sf"/>
</dbReference>
<dbReference type="SUPFAM" id="SSF49785">
    <property type="entry name" value="Galactose-binding domain-like"/>
    <property type="match status" value="1"/>
</dbReference>
<dbReference type="Gene3D" id="2.60.120.260">
    <property type="entry name" value="Galactose-binding domain-like"/>
    <property type="match status" value="1"/>
</dbReference>
<comment type="caution">
    <text evidence="2">The sequence shown here is derived from an EMBL/GenBank/DDBJ whole genome shotgun (WGS) entry which is preliminary data.</text>
</comment>
<protein>
    <recommendedName>
        <fullName evidence="4">Glycosyl hydrolases family 2 sugar binding domain-containing protein</fullName>
    </recommendedName>
</protein>
<name>A0A9W9TU81_PENCI</name>
<dbReference type="Pfam" id="PF17132">
    <property type="entry name" value="Glyco_hydro_106"/>
    <property type="match status" value="1"/>
</dbReference>
<dbReference type="PANTHER" id="PTHR36848:SF2">
    <property type="entry name" value="SECRETED PROTEIN"/>
    <property type="match status" value="1"/>
</dbReference>
<feature type="non-terminal residue" evidence="2">
    <location>
        <position position="1002"/>
    </location>
</feature>
<dbReference type="EMBL" id="JAPQKT010000002">
    <property type="protein sequence ID" value="KAJ5240833.1"/>
    <property type="molecule type" value="Genomic_DNA"/>
</dbReference>
<accession>A0A9W9TU81</accession>
<reference evidence="2" key="1">
    <citation type="submission" date="2022-11" db="EMBL/GenBank/DDBJ databases">
        <authorList>
            <person name="Petersen C."/>
        </authorList>
    </citation>
    <scope>NUCLEOTIDE SEQUENCE</scope>
    <source>
        <strain evidence="2">IBT 23319</strain>
    </source>
</reference>
<dbReference type="InterPro" id="IPR053161">
    <property type="entry name" value="Ulvan_degrading_GH"/>
</dbReference>
<evidence type="ECO:0000256" key="1">
    <source>
        <dbReference type="SAM" id="Phobius"/>
    </source>
</evidence>
<keyword evidence="1" id="KW-0472">Membrane</keyword>
<feature type="transmembrane region" description="Helical" evidence="1">
    <location>
        <begin position="37"/>
        <end position="55"/>
    </location>
</feature>
<keyword evidence="1" id="KW-0812">Transmembrane</keyword>
<evidence type="ECO:0000313" key="3">
    <source>
        <dbReference type="Proteomes" id="UP001147733"/>
    </source>
</evidence>
<sequence length="1002" mass="111422">SDCNNYYQTTLGYKGTGQNHDLSILGRSSSLNVAEMILQYFVFAWTFAGAFGLTFPDNGFKSPPVESRPKFRYWIPDASVSPQDVRRDIFDLAAVGSGGLELLPFYFYGNPTNSQTPTDWTQFGFGMEAFQHVFSQALQAAVDNELLFDFSLGANQGQGSPIKPGTDGLAVQLQLGVETLKSGTTFSGPLPGPQNLTGTLRSGGGFMHGLTSPEKGQLKAVLAGKILPEQALNESIAHPKLVYLDEASIINLTHLVHNEKLEWEIPSGNGKWKLFTFWEGHTNQISCFNGENGTTPLEKGSYVVDHFSRLGAEVHTQSFENSVLNNESTRDNLKSNGRYAWEDSMELLFALPWTHGFLERFQSTHGYSLVKYLPLLFSKENSFDAASSPYTEEYSYGEYTKDGSSIHSVKFRQTLSRCYREYLQYHTEWAHSLGIQYSAQPSYNQPLSFLNEIPSVDAPEGESLGFSDVIDAYRTLSGPAQLAKKSDISSECGAEFKPSYSQTIPELLKSVKKSYAGGLTMMVLHGMAYSGAYANTSWPGYQPFGYQTTDVWNRIQPAWKHMSDIIEFMGRTQHVLKSGLPRVDLAFFDSRTLWESSVIYDSDNLQREGFTYNFVGPDNLYLPTSFVTEGILASDGPGYQALIFLSNMTISDKTLSKIKEFDRAGLVVIFFHKPAAKTPVPKPRVSFAGPTDSVYSVQRVDPATRTRYFWLYNDGNTTASFVAEFSVPKDMKPFLLNAWNGEVTPLATYQLTGSGIRIPLVLNPGETMILAFTASEMESNTWVTDVTGAVEEVKYIHDEQIMVNLKGHAKVVLDNGKAHNFNVTVPKATNLSIWEIEIEDWHGDAKNTSSIETLVTLHKFQGQPLKPWKNLIKTLENVSGVGTYTTSFKVPDIPDIGAYLSVGPIFNTMRVWVNGNLLPTYPADNSKMDISDFISRGKENFIKIEVTTTLYNRLRADADKLLAIGMPLSMMAPTFADGERQNYGVLGPVLINWVIGKKLNLE</sequence>
<dbReference type="AlphaFoldDB" id="A0A9W9TU81"/>
<dbReference type="Proteomes" id="UP001147733">
    <property type="component" value="Unassembled WGS sequence"/>
</dbReference>
<dbReference type="RefSeq" id="XP_056503838.1">
    <property type="nucleotide sequence ID" value="XM_056641344.1"/>
</dbReference>
<organism evidence="2 3">
    <name type="scientific">Penicillium citrinum</name>
    <dbReference type="NCBI Taxonomy" id="5077"/>
    <lineage>
        <taxon>Eukaryota</taxon>
        <taxon>Fungi</taxon>
        <taxon>Dikarya</taxon>
        <taxon>Ascomycota</taxon>
        <taxon>Pezizomycotina</taxon>
        <taxon>Eurotiomycetes</taxon>
        <taxon>Eurotiomycetidae</taxon>
        <taxon>Eurotiales</taxon>
        <taxon>Aspergillaceae</taxon>
        <taxon>Penicillium</taxon>
    </lineage>
</organism>
<keyword evidence="1" id="KW-1133">Transmembrane helix</keyword>
<proteinExistence type="predicted"/>
<evidence type="ECO:0008006" key="4">
    <source>
        <dbReference type="Google" id="ProtNLM"/>
    </source>
</evidence>
<gene>
    <name evidence="2" type="ORF">N7469_002424</name>
</gene>